<sequence length="268" mass="28695">MDEPHHDLPAERDTSTMVFLSLFLLVLAFFILLTALSEVNEKSSLDIIQEVKASFGGDKTTNLPTSRQRLEAEADSAAHKLSETLQGVFDRDLPGIKTALNSDRVLQVRFPEFELFSRGRPTVRRTRLPLVRQIAGLIRTAPQGIDHRLELSIPDPAGPDTARRGLTAEQQEARALAIARLGHLAAAFAGDGAAAGEMSIALRPASAEAEGDEGEVLMRVFTLVEAEQNFVSFAPSRPARSPGGEGPVLNLRLDRTAPAASGAGAEGG</sequence>
<evidence type="ECO:0000256" key="1">
    <source>
        <dbReference type="SAM" id="MobiDB-lite"/>
    </source>
</evidence>
<evidence type="ECO:0008006" key="5">
    <source>
        <dbReference type="Google" id="ProtNLM"/>
    </source>
</evidence>
<keyword evidence="4" id="KW-1185">Reference proteome</keyword>
<organism evidence="3 4">
    <name type="scientific">Marinibaculum pumilum</name>
    <dbReference type="NCBI Taxonomy" id="1766165"/>
    <lineage>
        <taxon>Bacteria</taxon>
        <taxon>Pseudomonadati</taxon>
        <taxon>Pseudomonadota</taxon>
        <taxon>Alphaproteobacteria</taxon>
        <taxon>Rhodospirillales</taxon>
        <taxon>Rhodospirillaceae</taxon>
        <taxon>Marinibaculum</taxon>
    </lineage>
</organism>
<evidence type="ECO:0000313" key="3">
    <source>
        <dbReference type="EMBL" id="MFC3229459.1"/>
    </source>
</evidence>
<name>A0ABV7L4H5_9PROT</name>
<protein>
    <recommendedName>
        <fullName evidence="5">Motility protein B-like N-terminal domain-containing protein</fullName>
    </recommendedName>
</protein>
<feature type="compositionally biased region" description="Low complexity" evidence="1">
    <location>
        <begin position="257"/>
        <end position="268"/>
    </location>
</feature>
<accession>A0ABV7L4H5</accession>
<keyword evidence="2" id="KW-0472">Membrane</keyword>
<keyword evidence="2" id="KW-1133">Transmembrane helix</keyword>
<feature type="transmembrane region" description="Helical" evidence="2">
    <location>
        <begin position="17"/>
        <end position="36"/>
    </location>
</feature>
<reference evidence="4" key="1">
    <citation type="journal article" date="2019" name="Int. J. Syst. Evol. Microbiol.">
        <title>The Global Catalogue of Microorganisms (GCM) 10K type strain sequencing project: providing services to taxonomists for standard genome sequencing and annotation.</title>
        <authorList>
            <consortium name="The Broad Institute Genomics Platform"/>
            <consortium name="The Broad Institute Genome Sequencing Center for Infectious Disease"/>
            <person name="Wu L."/>
            <person name="Ma J."/>
        </authorList>
    </citation>
    <scope>NUCLEOTIDE SEQUENCE [LARGE SCALE GENOMIC DNA]</scope>
    <source>
        <strain evidence="4">KCTC 42964</strain>
    </source>
</reference>
<proteinExistence type="predicted"/>
<feature type="region of interest" description="Disordered" evidence="1">
    <location>
        <begin position="235"/>
        <end position="268"/>
    </location>
</feature>
<keyword evidence="2" id="KW-0812">Transmembrane</keyword>
<gene>
    <name evidence="3" type="ORF">ACFOGJ_19585</name>
</gene>
<dbReference type="Proteomes" id="UP001595528">
    <property type="component" value="Unassembled WGS sequence"/>
</dbReference>
<evidence type="ECO:0000313" key="4">
    <source>
        <dbReference type="Proteomes" id="UP001595528"/>
    </source>
</evidence>
<comment type="caution">
    <text evidence="3">The sequence shown here is derived from an EMBL/GenBank/DDBJ whole genome shotgun (WGS) entry which is preliminary data.</text>
</comment>
<evidence type="ECO:0000256" key="2">
    <source>
        <dbReference type="SAM" id="Phobius"/>
    </source>
</evidence>
<dbReference type="EMBL" id="JBHRTR010000031">
    <property type="protein sequence ID" value="MFC3229459.1"/>
    <property type="molecule type" value="Genomic_DNA"/>
</dbReference>